<dbReference type="RefSeq" id="WP_145236488.1">
    <property type="nucleotide sequence ID" value="NZ_VNFF01000007.1"/>
</dbReference>
<proteinExistence type="predicted"/>
<dbReference type="Gene3D" id="2.60.120.200">
    <property type="match status" value="1"/>
</dbReference>
<sequence>MNIFTVLNVTSNNPDMPVISASDVEYLFPYEKGAYGHWAFGNIQPLVSKVTDKQLTEQSEAPVFSENFLTLSGMGKALLSDFADSNINCTVATVFKIDSANDVPVIFGSLASSAIGGGSVYLNTYDDDQTINLFANYRGTNIGNSAIMTGLSTNTWYFLAVTREVIDEAGNIGVKVKLNELPAITRNQTSGTPYDDNAVIACGHAYYPTSLGASTDFAEFIIFDKVLTTDELNSLYFRSKSRMAKLGINI</sequence>
<dbReference type="Proteomes" id="UP000317938">
    <property type="component" value="Unassembled WGS sequence"/>
</dbReference>
<dbReference type="InterPro" id="IPR013320">
    <property type="entry name" value="ConA-like_dom_sf"/>
</dbReference>
<accession>A0ABY3FEC5</accession>
<dbReference type="SUPFAM" id="SSF49899">
    <property type="entry name" value="Concanavalin A-like lectins/glucanases"/>
    <property type="match status" value="1"/>
</dbReference>
<organism evidence="1 2">
    <name type="scientific">Pseudoalteromonas neustonica</name>
    <dbReference type="NCBI Taxonomy" id="1840331"/>
    <lineage>
        <taxon>Bacteria</taxon>
        <taxon>Pseudomonadati</taxon>
        <taxon>Pseudomonadota</taxon>
        <taxon>Gammaproteobacteria</taxon>
        <taxon>Alteromonadales</taxon>
        <taxon>Pseudoalteromonadaceae</taxon>
        <taxon>Pseudoalteromonas</taxon>
    </lineage>
</organism>
<evidence type="ECO:0008006" key="3">
    <source>
        <dbReference type="Google" id="ProtNLM"/>
    </source>
</evidence>
<keyword evidence="2" id="KW-1185">Reference proteome</keyword>
<dbReference type="EMBL" id="VNFF01000007">
    <property type="protein sequence ID" value="TVU83798.1"/>
    <property type="molecule type" value="Genomic_DNA"/>
</dbReference>
<name>A0ABY3FEC5_9GAMM</name>
<evidence type="ECO:0000313" key="2">
    <source>
        <dbReference type="Proteomes" id="UP000317938"/>
    </source>
</evidence>
<comment type="caution">
    <text evidence="1">The sequence shown here is derived from an EMBL/GenBank/DDBJ whole genome shotgun (WGS) entry which is preliminary data.</text>
</comment>
<gene>
    <name evidence="1" type="ORF">FQP85_08460</name>
</gene>
<protein>
    <recommendedName>
        <fullName evidence="3">LamG domain-containing protein</fullName>
    </recommendedName>
</protein>
<reference evidence="1 2" key="1">
    <citation type="submission" date="2019-07" db="EMBL/GenBank/DDBJ databases">
        <title>Diversity of Bacteria from Kongsfjorden, Arctic.</title>
        <authorList>
            <person name="Yu Y."/>
        </authorList>
    </citation>
    <scope>NUCLEOTIDE SEQUENCE [LARGE SCALE GENOMIC DNA]</scope>
    <source>
        <strain evidence="1 2">SM1927</strain>
    </source>
</reference>
<evidence type="ECO:0000313" key="1">
    <source>
        <dbReference type="EMBL" id="TVU83798.1"/>
    </source>
</evidence>